<dbReference type="PATRIC" id="fig|86416.3.peg.3358"/>
<keyword evidence="2" id="KW-0378">Hydrolase</keyword>
<dbReference type="EMBL" id="CP003261">
    <property type="protein sequence ID" value="AGK98160.1"/>
    <property type="molecule type" value="Genomic_DNA"/>
</dbReference>
<feature type="domain" description="SGNH hydrolase-type esterase" evidence="1">
    <location>
        <begin position="513"/>
        <end position="662"/>
    </location>
</feature>
<dbReference type="Pfam" id="PF13472">
    <property type="entry name" value="Lipase_GDSL_2"/>
    <property type="match status" value="1"/>
</dbReference>
<dbReference type="eggNOG" id="COG2755">
    <property type="taxonomic scope" value="Bacteria"/>
</dbReference>
<dbReference type="GO" id="GO:0016787">
    <property type="term" value="F:hydrolase activity"/>
    <property type="evidence" value="ECO:0007669"/>
    <property type="project" value="UniProtKB-KW"/>
</dbReference>
<dbReference type="CDD" id="cd00229">
    <property type="entry name" value="SGNH_hydrolase"/>
    <property type="match status" value="1"/>
</dbReference>
<protein>
    <submittedName>
        <fullName evidence="2">GDSL-like Lipase/Acylhydrolase</fullName>
    </submittedName>
</protein>
<accession>R4KEX4</accession>
<dbReference type="RefSeq" id="WP_015616445.1">
    <property type="nucleotide sequence ID" value="NC_021182.1"/>
</dbReference>
<dbReference type="SUPFAM" id="SSF52266">
    <property type="entry name" value="SGNH hydrolase"/>
    <property type="match status" value="1"/>
</dbReference>
<proteinExistence type="predicted"/>
<dbReference type="Proteomes" id="UP000013523">
    <property type="component" value="Chromosome"/>
</dbReference>
<gene>
    <name evidence="2" type="ORF">Clopa_3364</name>
</gene>
<reference evidence="2 3" key="1">
    <citation type="submission" date="2012-01" db="EMBL/GenBank/DDBJ databases">
        <title>Complete sequence of chromosome of Clostridium pasteurianum BC1.</title>
        <authorList>
            <consortium name="US DOE Joint Genome Institute"/>
            <person name="Lucas S."/>
            <person name="Han J."/>
            <person name="Lapidus A."/>
            <person name="Cheng J.-F."/>
            <person name="Goodwin L."/>
            <person name="Pitluck S."/>
            <person name="Peters L."/>
            <person name="Mikhailova N."/>
            <person name="Teshima H."/>
            <person name="Detter J.C."/>
            <person name="Han C."/>
            <person name="Tapia R."/>
            <person name="Land M."/>
            <person name="Hauser L."/>
            <person name="Kyrpides N."/>
            <person name="Ivanova N."/>
            <person name="Pagani I."/>
            <person name="Dunn J."/>
            <person name="Taghavi S."/>
            <person name="Francis A."/>
            <person name="van der Lelie D."/>
            <person name="Woyke T."/>
        </authorList>
    </citation>
    <scope>NUCLEOTIDE SEQUENCE [LARGE SCALE GENOMIC DNA]</scope>
    <source>
        <strain evidence="2 3">BC1</strain>
    </source>
</reference>
<dbReference type="Gene3D" id="3.40.50.1110">
    <property type="entry name" value="SGNH hydrolase"/>
    <property type="match status" value="1"/>
</dbReference>
<dbReference type="HOGENOM" id="CLU_378861_0_0_9"/>
<evidence type="ECO:0000259" key="1">
    <source>
        <dbReference type="Pfam" id="PF13472"/>
    </source>
</evidence>
<keyword evidence="3" id="KW-1185">Reference proteome</keyword>
<evidence type="ECO:0000313" key="3">
    <source>
        <dbReference type="Proteomes" id="UP000013523"/>
    </source>
</evidence>
<dbReference type="InterPro" id="IPR013830">
    <property type="entry name" value="SGNH_hydro"/>
</dbReference>
<organism evidence="2 3">
    <name type="scientific">Clostridium pasteurianum BC1</name>
    <dbReference type="NCBI Taxonomy" id="86416"/>
    <lineage>
        <taxon>Bacteria</taxon>
        <taxon>Bacillati</taxon>
        <taxon>Bacillota</taxon>
        <taxon>Clostridia</taxon>
        <taxon>Eubacteriales</taxon>
        <taxon>Clostridiaceae</taxon>
        <taxon>Clostridium</taxon>
    </lineage>
</organism>
<dbReference type="AlphaFoldDB" id="R4KEX4"/>
<dbReference type="OrthoDB" id="9777593at2"/>
<name>R4KEX4_CLOPA</name>
<evidence type="ECO:0000313" key="2">
    <source>
        <dbReference type="EMBL" id="AGK98160.1"/>
    </source>
</evidence>
<dbReference type="InterPro" id="IPR036514">
    <property type="entry name" value="SGNH_hydro_sf"/>
</dbReference>
<sequence>MGAFGDAIRVMNATEVREAIAKMGDAFDALIINAGSGNAEIVVARGNFPSLLDKLNAMKTGTPKATYNTLEELQTAHPTYDENIYLVKDENDIGYIYDWNGTTWFNTGIQYLSDGIAKGSISLDLLSTALFNSNTHSWLKASFSNARSFENAYQMRFTFTIPAGITLNTITAKIKFKTGSSNITQARMKVQVGTNPVSQYLTTPSYTTITPNTETQLEVTRSNNDTGFTTIVAYIYGYGSNIALPAMYETAELELYINGNKVDYTAVLDEAFSQVDATCTFNYSDAKIALISDIESANSELQNGINTINGNIDNINDSLSQSIKAKNVGGYKASFSNGRSFENSYPLKFACSNISGTYTTIEFKVKVTSQSDNLYRGHVKIYFGSPTSSDFAVGEYIPLVPGQEVTLSVTATRTNIQTVYVYIFLEGTNIALESEYTFKDLKILRNGVEDDTITLTNDPTYGSTDITSLTITENEQYVLAKNNGDPLNLAIDQEVAEVKERIISPLQGKKINALGDSYFAGHTLGQTVTWVYKLAAKYNMTLNNYGINGNKMTGVGGIADRFGTMNDDADYILVDGGRNDYLAGVPIGTNADTTIDTFKGALNVLCQGLIDKYIGKKIIFVTCWNVNDDMMAYSDAMLETCGRWSIKCIDASRDSGVYMRSLAFRTQYCINQDDVSHLNGIGHDYVLPFFESQISSN</sequence>
<dbReference type="STRING" id="86416.Clopa_3364"/>
<dbReference type="KEGG" id="cpas:Clopa_3364"/>